<dbReference type="Proteomes" id="UP001286456">
    <property type="component" value="Unassembled WGS sequence"/>
</dbReference>
<keyword evidence="2" id="KW-1185">Reference proteome</keyword>
<evidence type="ECO:0000313" key="2">
    <source>
        <dbReference type="Proteomes" id="UP001286456"/>
    </source>
</evidence>
<proteinExistence type="predicted"/>
<evidence type="ECO:0000313" key="1">
    <source>
        <dbReference type="EMBL" id="KAK3327434.1"/>
    </source>
</evidence>
<protein>
    <submittedName>
        <fullName evidence="1">Uncharacterized protein</fullName>
    </submittedName>
</protein>
<accession>A0AAE0ILY3</accession>
<dbReference type="EMBL" id="JAUEPO010000003">
    <property type="protein sequence ID" value="KAK3327434.1"/>
    <property type="molecule type" value="Genomic_DNA"/>
</dbReference>
<organism evidence="1 2">
    <name type="scientific">Cercophora scortea</name>
    <dbReference type="NCBI Taxonomy" id="314031"/>
    <lineage>
        <taxon>Eukaryota</taxon>
        <taxon>Fungi</taxon>
        <taxon>Dikarya</taxon>
        <taxon>Ascomycota</taxon>
        <taxon>Pezizomycotina</taxon>
        <taxon>Sordariomycetes</taxon>
        <taxon>Sordariomycetidae</taxon>
        <taxon>Sordariales</taxon>
        <taxon>Lasiosphaeriaceae</taxon>
        <taxon>Cercophora</taxon>
    </lineage>
</organism>
<gene>
    <name evidence="1" type="ORF">B0T19DRAFT_421736</name>
</gene>
<comment type="caution">
    <text evidence="1">The sequence shown here is derived from an EMBL/GenBank/DDBJ whole genome shotgun (WGS) entry which is preliminary data.</text>
</comment>
<sequence length="226" mass="25266">MDGGLRTSHSNRPVFCHARPLSTAIKNSVRRRTSTPRLPCYIPRLSPSCCYPSESPDDTEIDLLLSLSLSQQVKFLPSLINICCAPCSSLLRFSRRCLRKCKYLLSRMREPCHELFFTHLSFMTLRPRRNGPADRPIGNLYLAKVALSPEPGQELELEFRPAFRFDADGARPTGREARASHLTVLVLFAGEPPEEKESRAVTLAVSNGNAQQNPLVISVLLLSTTM</sequence>
<dbReference type="AlphaFoldDB" id="A0AAE0ILY3"/>
<reference evidence="1" key="1">
    <citation type="journal article" date="2023" name="Mol. Phylogenet. Evol.">
        <title>Genome-scale phylogeny and comparative genomics of the fungal order Sordariales.</title>
        <authorList>
            <person name="Hensen N."/>
            <person name="Bonometti L."/>
            <person name="Westerberg I."/>
            <person name="Brannstrom I.O."/>
            <person name="Guillou S."/>
            <person name="Cros-Aarteil S."/>
            <person name="Calhoun S."/>
            <person name="Haridas S."/>
            <person name="Kuo A."/>
            <person name="Mondo S."/>
            <person name="Pangilinan J."/>
            <person name="Riley R."/>
            <person name="LaButti K."/>
            <person name="Andreopoulos B."/>
            <person name="Lipzen A."/>
            <person name="Chen C."/>
            <person name="Yan M."/>
            <person name="Daum C."/>
            <person name="Ng V."/>
            <person name="Clum A."/>
            <person name="Steindorff A."/>
            <person name="Ohm R.A."/>
            <person name="Martin F."/>
            <person name="Silar P."/>
            <person name="Natvig D.O."/>
            <person name="Lalanne C."/>
            <person name="Gautier V."/>
            <person name="Ament-Velasquez S.L."/>
            <person name="Kruys A."/>
            <person name="Hutchinson M.I."/>
            <person name="Powell A.J."/>
            <person name="Barry K."/>
            <person name="Miller A.N."/>
            <person name="Grigoriev I.V."/>
            <person name="Debuchy R."/>
            <person name="Gladieux P."/>
            <person name="Hiltunen Thoren M."/>
            <person name="Johannesson H."/>
        </authorList>
    </citation>
    <scope>NUCLEOTIDE SEQUENCE</scope>
    <source>
        <strain evidence="1">SMH4131-1</strain>
    </source>
</reference>
<name>A0AAE0ILY3_9PEZI</name>
<reference evidence="1" key="2">
    <citation type="submission" date="2023-06" db="EMBL/GenBank/DDBJ databases">
        <authorList>
            <consortium name="Lawrence Berkeley National Laboratory"/>
            <person name="Haridas S."/>
            <person name="Hensen N."/>
            <person name="Bonometti L."/>
            <person name="Westerberg I."/>
            <person name="Brannstrom I.O."/>
            <person name="Guillou S."/>
            <person name="Cros-Aarteil S."/>
            <person name="Calhoun S."/>
            <person name="Kuo A."/>
            <person name="Mondo S."/>
            <person name="Pangilinan J."/>
            <person name="Riley R."/>
            <person name="Labutti K."/>
            <person name="Andreopoulos B."/>
            <person name="Lipzen A."/>
            <person name="Chen C."/>
            <person name="Yanf M."/>
            <person name="Daum C."/>
            <person name="Ng V."/>
            <person name="Clum A."/>
            <person name="Steindorff A."/>
            <person name="Ohm R."/>
            <person name="Martin F."/>
            <person name="Silar P."/>
            <person name="Natvig D."/>
            <person name="Lalanne C."/>
            <person name="Gautier V."/>
            <person name="Ament-Velasquez S.L."/>
            <person name="Kruys A."/>
            <person name="Hutchinson M.I."/>
            <person name="Powell A.J."/>
            <person name="Barry K."/>
            <person name="Miller A.N."/>
            <person name="Grigoriev I.V."/>
            <person name="Debuchy R."/>
            <person name="Gladieux P."/>
            <person name="Thoren M.H."/>
            <person name="Johannesson H."/>
        </authorList>
    </citation>
    <scope>NUCLEOTIDE SEQUENCE</scope>
    <source>
        <strain evidence="1">SMH4131-1</strain>
    </source>
</reference>